<dbReference type="KEGG" id="spar:SPRG_01833"/>
<dbReference type="PANTHER" id="PTHR10438:SF463">
    <property type="entry name" value="THIOREDOXIN"/>
    <property type="match status" value="1"/>
</dbReference>
<dbReference type="InterPro" id="IPR013766">
    <property type="entry name" value="Thioredoxin_domain"/>
</dbReference>
<dbReference type="Gene3D" id="3.40.30.10">
    <property type="entry name" value="Glutaredoxin"/>
    <property type="match status" value="1"/>
</dbReference>
<dbReference type="STRING" id="695850.A0A067D1V9"/>
<dbReference type="InterPro" id="IPR036249">
    <property type="entry name" value="Thioredoxin-like_sf"/>
</dbReference>
<dbReference type="VEuPathDB" id="FungiDB:SPRG_01833"/>
<dbReference type="Pfam" id="PF00085">
    <property type="entry name" value="Thioredoxin"/>
    <property type="match status" value="1"/>
</dbReference>
<evidence type="ECO:0000259" key="1">
    <source>
        <dbReference type="Pfam" id="PF00085"/>
    </source>
</evidence>
<sequence length="141" mass="15735">MLHISSRHARALGSMPRYSTTSARNDRVAPRIVPLTTLDAYEAWITARHKRRVVYFTAHWSGPCTIVRHTLRALCASYPTIGFAQVDVHAMDDAAILADVCDMPTFHFYLDGKRQPALACTGLRCELLQCNVAKLADGKIH</sequence>
<dbReference type="PANTHER" id="PTHR10438">
    <property type="entry name" value="THIOREDOXIN"/>
    <property type="match status" value="1"/>
</dbReference>
<dbReference type="OrthoDB" id="2121326at2759"/>
<evidence type="ECO:0000313" key="3">
    <source>
        <dbReference type="Proteomes" id="UP000030745"/>
    </source>
</evidence>
<feature type="domain" description="Thioredoxin" evidence="1">
    <location>
        <begin position="36"/>
        <end position="116"/>
    </location>
</feature>
<gene>
    <name evidence="2" type="ORF">SPRG_01833</name>
</gene>
<dbReference type="Proteomes" id="UP000030745">
    <property type="component" value="Unassembled WGS sequence"/>
</dbReference>
<dbReference type="RefSeq" id="XP_012195791.1">
    <property type="nucleotide sequence ID" value="XM_012340401.1"/>
</dbReference>
<accession>A0A067D1V9</accession>
<dbReference type="CDD" id="cd02947">
    <property type="entry name" value="TRX_family"/>
    <property type="match status" value="1"/>
</dbReference>
<protein>
    <recommendedName>
        <fullName evidence="1">Thioredoxin domain-containing protein</fullName>
    </recommendedName>
</protein>
<dbReference type="EMBL" id="KK583193">
    <property type="protein sequence ID" value="KDO33017.1"/>
    <property type="molecule type" value="Genomic_DNA"/>
</dbReference>
<dbReference type="GeneID" id="24124413"/>
<evidence type="ECO:0000313" key="2">
    <source>
        <dbReference type="EMBL" id="KDO33017.1"/>
    </source>
</evidence>
<organism evidence="2 3">
    <name type="scientific">Saprolegnia parasitica (strain CBS 223.65)</name>
    <dbReference type="NCBI Taxonomy" id="695850"/>
    <lineage>
        <taxon>Eukaryota</taxon>
        <taxon>Sar</taxon>
        <taxon>Stramenopiles</taxon>
        <taxon>Oomycota</taxon>
        <taxon>Saprolegniomycetes</taxon>
        <taxon>Saprolegniales</taxon>
        <taxon>Saprolegniaceae</taxon>
        <taxon>Saprolegnia</taxon>
    </lineage>
</organism>
<reference evidence="2 3" key="1">
    <citation type="journal article" date="2013" name="PLoS Genet.">
        <title>Distinctive expansion of potential virulence genes in the genome of the oomycete fish pathogen Saprolegnia parasitica.</title>
        <authorList>
            <person name="Jiang R.H."/>
            <person name="de Bruijn I."/>
            <person name="Haas B.J."/>
            <person name="Belmonte R."/>
            <person name="Lobach L."/>
            <person name="Christie J."/>
            <person name="van den Ackerveken G."/>
            <person name="Bottin A."/>
            <person name="Bulone V."/>
            <person name="Diaz-Moreno S.M."/>
            <person name="Dumas B."/>
            <person name="Fan L."/>
            <person name="Gaulin E."/>
            <person name="Govers F."/>
            <person name="Grenville-Briggs L.J."/>
            <person name="Horner N.R."/>
            <person name="Levin J.Z."/>
            <person name="Mammella M."/>
            <person name="Meijer H.J."/>
            <person name="Morris P."/>
            <person name="Nusbaum C."/>
            <person name="Oome S."/>
            <person name="Phillips A.J."/>
            <person name="van Rooyen D."/>
            <person name="Rzeszutek E."/>
            <person name="Saraiva M."/>
            <person name="Secombes C.J."/>
            <person name="Seidl M.F."/>
            <person name="Snel B."/>
            <person name="Stassen J.H."/>
            <person name="Sykes S."/>
            <person name="Tripathy S."/>
            <person name="van den Berg H."/>
            <person name="Vega-Arreguin J.C."/>
            <person name="Wawra S."/>
            <person name="Young S.K."/>
            <person name="Zeng Q."/>
            <person name="Dieguez-Uribeondo J."/>
            <person name="Russ C."/>
            <person name="Tyler B.M."/>
            <person name="van West P."/>
        </authorList>
    </citation>
    <scope>NUCLEOTIDE SEQUENCE [LARGE SCALE GENOMIC DNA]</scope>
    <source>
        <strain evidence="2 3">CBS 223.65</strain>
    </source>
</reference>
<dbReference type="SUPFAM" id="SSF52833">
    <property type="entry name" value="Thioredoxin-like"/>
    <property type="match status" value="1"/>
</dbReference>
<name>A0A067D1V9_SAPPC</name>
<dbReference type="AlphaFoldDB" id="A0A067D1V9"/>
<dbReference type="InterPro" id="IPR050620">
    <property type="entry name" value="Thioredoxin_H-type-like"/>
</dbReference>
<keyword evidence="3" id="KW-1185">Reference proteome</keyword>
<proteinExistence type="predicted"/>